<protein>
    <submittedName>
        <fullName evidence="2">Uncharacterized protein</fullName>
    </submittedName>
</protein>
<proteinExistence type="predicted"/>
<feature type="compositionally biased region" description="Polar residues" evidence="1">
    <location>
        <begin position="32"/>
        <end position="58"/>
    </location>
</feature>
<sequence>MLAEWAARRRAIGLVLNKLTGVLKINPAPHAASNNPTSNTPSAQDSAPRWTTLSQSTPAKPKHSQALPT</sequence>
<dbReference type="AlphaFoldDB" id="A0A2A6FR41"/>
<name>A0A2A6FR41_9MICO</name>
<organism evidence="2 3">
    <name type="scientific">Candidatus Lumbricidiphila eiseniae</name>
    <dbReference type="NCBI Taxonomy" id="1969409"/>
    <lineage>
        <taxon>Bacteria</taxon>
        <taxon>Bacillati</taxon>
        <taxon>Actinomycetota</taxon>
        <taxon>Actinomycetes</taxon>
        <taxon>Micrococcales</taxon>
        <taxon>Microbacteriaceae</taxon>
        <taxon>Candidatus Lumbricidiphila</taxon>
    </lineage>
</organism>
<evidence type="ECO:0000313" key="3">
    <source>
        <dbReference type="Proteomes" id="UP000219994"/>
    </source>
</evidence>
<evidence type="ECO:0000313" key="2">
    <source>
        <dbReference type="EMBL" id="PDQ35066.1"/>
    </source>
</evidence>
<reference evidence="3" key="1">
    <citation type="submission" date="2017-03" db="EMBL/GenBank/DDBJ databases">
        <authorList>
            <person name="Lund M.B."/>
        </authorList>
    </citation>
    <scope>NUCLEOTIDE SEQUENCE [LARGE SCALE GENOMIC DNA]</scope>
</reference>
<feature type="region of interest" description="Disordered" evidence="1">
    <location>
        <begin position="27"/>
        <end position="69"/>
    </location>
</feature>
<accession>A0A2A6FR41</accession>
<dbReference type="EMBL" id="NAEP01000041">
    <property type="protein sequence ID" value="PDQ35066.1"/>
    <property type="molecule type" value="Genomic_DNA"/>
</dbReference>
<gene>
    <name evidence="2" type="ORF">B5766_08035</name>
</gene>
<evidence type="ECO:0000256" key="1">
    <source>
        <dbReference type="SAM" id="MobiDB-lite"/>
    </source>
</evidence>
<comment type="caution">
    <text evidence="2">The sequence shown here is derived from an EMBL/GenBank/DDBJ whole genome shotgun (WGS) entry which is preliminary data.</text>
</comment>
<dbReference type="Proteomes" id="UP000219994">
    <property type="component" value="Unassembled WGS sequence"/>
</dbReference>